<sequence length="141" mass="15116">MPVAVRGAGSTARRRIAAARGDAAGSLRQWFCSPLPLREGRGRGQRLVVPSHFVDAPALSPSPSPARGRGEQSAPGDVHRVAKICATFAQRWNRTGPRRYDVGQHSPPSTQHRAPCRPSSPQSSPPRPARLKSPISASTCR</sequence>
<feature type="region of interest" description="Disordered" evidence="1">
    <location>
        <begin position="52"/>
        <end position="79"/>
    </location>
</feature>
<dbReference type="Proteomes" id="UP000255505">
    <property type="component" value="Chromosome I"/>
</dbReference>
<protein>
    <submittedName>
        <fullName evidence="2">Uncharacterized protein</fullName>
    </submittedName>
</protein>
<dbReference type="EMBL" id="LT991976">
    <property type="protein sequence ID" value="SPK73798.1"/>
    <property type="molecule type" value="Genomic_DNA"/>
</dbReference>
<gene>
    <name evidence="2" type="ORF">CT19425_120040</name>
</gene>
<organism evidence="2 3">
    <name type="scientific">Cupriavidus taiwanensis</name>
    <dbReference type="NCBI Taxonomy" id="164546"/>
    <lineage>
        <taxon>Bacteria</taxon>
        <taxon>Pseudomonadati</taxon>
        <taxon>Pseudomonadota</taxon>
        <taxon>Betaproteobacteria</taxon>
        <taxon>Burkholderiales</taxon>
        <taxon>Burkholderiaceae</taxon>
        <taxon>Cupriavidus</taxon>
    </lineage>
</organism>
<accession>A0A375II91</accession>
<proteinExistence type="predicted"/>
<evidence type="ECO:0000313" key="3">
    <source>
        <dbReference type="Proteomes" id="UP000255505"/>
    </source>
</evidence>
<name>A0A375II91_9BURK</name>
<feature type="region of interest" description="Disordered" evidence="1">
    <location>
        <begin position="95"/>
        <end position="141"/>
    </location>
</feature>
<evidence type="ECO:0000313" key="2">
    <source>
        <dbReference type="EMBL" id="SPK73798.1"/>
    </source>
</evidence>
<dbReference type="AlphaFoldDB" id="A0A375II91"/>
<evidence type="ECO:0000256" key="1">
    <source>
        <dbReference type="SAM" id="MobiDB-lite"/>
    </source>
</evidence>
<reference evidence="2 3" key="1">
    <citation type="submission" date="2018-01" db="EMBL/GenBank/DDBJ databases">
        <authorList>
            <person name="Gaut B.S."/>
            <person name="Morton B.R."/>
            <person name="Clegg M.T."/>
            <person name="Duvall M.R."/>
        </authorList>
    </citation>
    <scope>NUCLEOTIDE SEQUENCE [LARGE SCALE GENOMIC DNA]</scope>
    <source>
        <strain evidence="2">Cupriavidus taiwanensis LMG 19425</strain>
    </source>
</reference>